<dbReference type="RefSeq" id="WP_117316316.1">
    <property type="nucleotide sequence ID" value="NZ_QQSW01000006.1"/>
</dbReference>
<keyword evidence="1" id="KW-0812">Transmembrane</keyword>
<gene>
    <name evidence="2" type="ORF">EV688_101104</name>
</gene>
<proteinExistence type="predicted"/>
<keyword evidence="1" id="KW-0472">Membrane</keyword>
<reference evidence="2 3" key="1">
    <citation type="submission" date="2019-03" db="EMBL/GenBank/DDBJ databases">
        <title>Genomic Encyclopedia of Type Strains, Phase IV (KMG-IV): sequencing the most valuable type-strain genomes for metagenomic binning, comparative biology and taxonomic classification.</title>
        <authorList>
            <person name="Goeker M."/>
        </authorList>
    </citation>
    <scope>NUCLEOTIDE SEQUENCE [LARGE SCALE GENOMIC DNA]</scope>
    <source>
        <strain evidence="2 3">DSM 23344</strain>
    </source>
</reference>
<keyword evidence="3" id="KW-1185">Reference proteome</keyword>
<feature type="transmembrane region" description="Helical" evidence="1">
    <location>
        <begin position="217"/>
        <end position="239"/>
    </location>
</feature>
<feature type="transmembrane region" description="Helical" evidence="1">
    <location>
        <begin position="150"/>
        <end position="173"/>
    </location>
</feature>
<feature type="transmembrane region" description="Helical" evidence="1">
    <location>
        <begin position="287"/>
        <end position="311"/>
    </location>
</feature>
<protein>
    <submittedName>
        <fullName evidence="2">Uncharacterized protein</fullName>
    </submittedName>
</protein>
<feature type="transmembrane region" description="Helical" evidence="1">
    <location>
        <begin position="185"/>
        <end position="205"/>
    </location>
</feature>
<evidence type="ECO:0000313" key="2">
    <source>
        <dbReference type="EMBL" id="TCO78291.1"/>
    </source>
</evidence>
<feature type="transmembrane region" description="Helical" evidence="1">
    <location>
        <begin position="28"/>
        <end position="46"/>
    </location>
</feature>
<dbReference type="Proteomes" id="UP000294980">
    <property type="component" value="Unassembled WGS sequence"/>
</dbReference>
<name>A0A4R2KV01_9GAMM</name>
<keyword evidence="1" id="KW-1133">Transmembrane helix</keyword>
<dbReference type="EMBL" id="SLWX01000001">
    <property type="protein sequence ID" value="TCO78291.1"/>
    <property type="molecule type" value="Genomic_DNA"/>
</dbReference>
<feature type="transmembrane region" description="Helical" evidence="1">
    <location>
        <begin position="111"/>
        <end position="130"/>
    </location>
</feature>
<sequence length="312" mass="32216">MTVSLPTFHWPLDTVLLGSGLAAGPLDWVLLATLAILWLIFGLWLLRGPAPVRRGRTLVLHAVAGLGLAVAALARDAALFYSGVAMAGYGTVALLLIAHGAAHARTAAVQVALMVLGDLVLFEMLVSLYSQASSAEFDELRTAYAIKGQGVSFVSALLVVTGGSKVAVLLLLVPVTDRLPAWRPGAASGLLCVALVSGVLPVVRLVDPLLSSASARYSLLAIPAAAIFLCLLFALCILGKSRLDAAAQRVSTLASRSVTLGVRGLATLEALARHVAPMAAALEQRMLSWPFAVAAAATLALLLAMTFGGLVA</sequence>
<evidence type="ECO:0000313" key="3">
    <source>
        <dbReference type="Proteomes" id="UP000294980"/>
    </source>
</evidence>
<evidence type="ECO:0000256" key="1">
    <source>
        <dbReference type="SAM" id="Phobius"/>
    </source>
</evidence>
<organism evidence="2 3">
    <name type="scientific">Chromatocurvus halotolerans</name>
    <dbReference type="NCBI Taxonomy" id="1132028"/>
    <lineage>
        <taxon>Bacteria</taxon>
        <taxon>Pseudomonadati</taxon>
        <taxon>Pseudomonadota</taxon>
        <taxon>Gammaproteobacteria</taxon>
        <taxon>Cellvibrionales</taxon>
        <taxon>Halieaceae</taxon>
        <taxon>Chromatocurvus</taxon>
    </lineage>
</organism>
<feature type="transmembrane region" description="Helical" evidence="1">
    <location>
        <begin position="80"/>
        <end position="99"/>
    </location>
</feature>
<feature type="transmembrane region" description="Helical" evidence="1">
    <location>
        <begin position="58"/>
        <end position="74"/>
    </location>
</feature>
<dbReference type="AlphaFoldDB" id="A0A4R2KV01"/>
<comment type="caution">
    <text evidence="2">The sequence shown here is derived from an EMBL/GenBank/DDBJ whole genome shotgun (WGS) entry which is preliminary data.</text>
</comment>
<accession>A0A4R2KV01</accession>